<feature type="transmembrane region" description="Helical" evidence="1">
    <location>
        <begin position="84"/>
        <end position="103"/>
    </location>
</feature>
<dbReference type="RefSeq" id="WP_154576476.1">
    <property type="nucleotide sequence ID" value="NZ_VUMO01000008.1"/>
</dbReference>
<comment type="caution">
    <text evidence="2">The sequence shown here is derived from an EMBL/GenBank/DDBJ whole genome shotgun (WGS) entry which is preliminary data.</text>
</comment>
<name>A0A7X2TA58_9FIRM</name>
<dbReference type="AlphaFoldDB" id="A0A7X2TA58"/>
<organism evidence="2 3">
    <name type="scientific">Pseudoramibacter porci</name>
    <dbReference type="NCBI Taxonomy" id="2606631"/>
    <lineage>
        <taxon>Bacteria</taxon>
        <taxon>Bacillati</taxon>
        <taxon>Bacillota</taxon>
        <taxon>Clostridia</taxon>
        <taxon>Eubacteriales</taxon>
        <taxon>Eubacteriaceae</taxon>
        <taxon>Pseudoramibacter</taxon>
    </lineage>
</organism>
<keyword evidence="2" id="KW-0482">Metalloprotease</keyword>
<dbReference type="PANTHER" id="PTHR36844">
    <property type="entry name" value="PROTEASE PRSW"/>
    <property type="match status" value="1"/>
</dbReference>
<keyword evidence="1" id="KW-1133">Transmembrane helix</keyword>
<dbReference type="Proteomes" id="UP000461754">
    <property type="component" value="Unassembled WGS sequence"/>
</dbReference>
<dbReference type="GO" id="GO:0006508">
    <property type="term" value="P:proteolysis"/>
    <property type="evidence" value="ECO:0007669"/>
    <property type="project" value="UniProtKB-KW"/>
</dbReference>
<feature type="transmembrane region" description="Helical" evidence="1">
    <location>
        <begin position="250"/>
        <end position="270"/>
    </location>
</feature>
<sequence>MFVNNKWGFNIAGKQYKNRIIAAGVLILLFTLGMAIDEGDYLASKHTSAAVYLQVYTAFLLLLVYIVPFCILMKRLCKKYESSGFELLIAVACGAFIPAAFAGEINDGFSGLMRHLMGRAYSDAWLGSAETGVVEELLKLGTVALLVYLFSRKSRQDYLSIGMSVGMGFQIEEDFSYITESGFKHVSEAFPTALDRIVGALGSHWAYTGLTAVGLYLIVRSRGDHHVRQGVFWILFVMVNHFLYDSPIGNVNLFSALLTVAVLLPVIVFLKDCGEKPGGGAADNASGEYSGLVK</sequence>
<dbReference type="EMBL" id="VUMO01000008">
    <property type="protein sequence ID" value="MSS20092.1"/>
    <property type="molecule type" value="Genomic_DNA"/>
</dbReference>
<keyword evidence="2" id="KW-0378">Hydrolase</keyword>
<dbReference type="Pfam" id="PF13367">
    <property type="entry name" value="PrsW-protease"/>
    <property type="match status" value="1"/>
</dbReference>
<evidence type="ECO:0000313" key="3">
    <source>
        <dbReference type="Proteomes" id="UP000461754"/>
    </source>
</evidence>
<reference evidence="2 3" key="1">
    <citation type="submission" date="2019-08" db="EMBL/GenBank/DDBJ databases">
        <title>In-depth cultivation of the pig gut microbiome towards novel bacterial diversity and tailored functional studies.</title>
        <authorList>
            <person name="Wylensek D."/>
            <person name="Hitch T.C.A."/>
            <person name="Clavel T."/>
        </authorList>
    </citation>
    <scope>NUCLEOTIDE SEQUENCE [LARGE SCALE GENOMIC DNA]</scope>
    <source>
        <strain evidence="2 3">RF-744-FAT-4</strain>
    </source>
</reference>
<protein>
    <submittedName>
        <fullName evidence="2">PrsW family intramembrane metalloprotease</fullName>
    </submittedName>
</protein>
<accession>A0A7X2TA58</accession>
<keyword evidence="1" id="KW-0472">Membrane</keyword>
<dbReference type="InterPro" id="IPR026898">
    <property type="entry name" value="PrsW"/>
</dbReference>
<feature type="transmembrane region" description="Helical" evidence="1">
    <location>
        <begin position="51"/>
        <end position="72"/>
    </location>
</feature>
<evidence type="ECO:0000313" key="2">
    <source>
        <dbReference type="EMBL" id="MSS20092.1"/>
    </source>
</evidence>
<keyword evidence="3" id="KW-1185">Reference proteome</keyword>
<feature type="transmembrane region" description="Helical" evidence="1">
    <location>
        <begin position="197"/>
        <end position="219"/>
    </location>
</feature>
<gene>
    <name evidence="2" type="ORF">FYJ52_06740</name>
</gene>
<keyword evidence="2" id="KW-0645">Protease</keyword>
<proteinExistence type="predicted"/>
<evidence type="ECO:0000256" key="1">
    <source>
        <dbReference type="SAM" id="Phobius"/>
    </source>
</evidence>
<keyword evidence="1" id="KW-0812">Transmembrane</keyword>
<dbReference type="PANTHER" id="PTHR36844:SF1">
    <property type="entry name" value="PROTEASE PRSW"/>
    <property type="match status" value="1"/>
</dbReference>
<dbReference type="GO" id="GO:0008237">
    <property type="term" value="F:metallopeptidase activity"/>
    <property type="evidence" value="ECO:0007669"/>
    <property type="project" value="UniProtKB-KW"/>
</dbReference>